<evidence type="ECO:0000313" key="1">
    <source>
        <dbReference type="EMBL" id="GAA0947105.1"/>
    </source>
</evidence>
<dbReference type="EMBL" id="BAAAHK010000009">
    <property type="protein sequence ID" value="GAA0947105.1"/>
    <property type="molecule type" value="Genomic_DNA"/>
</dbReference>
<evidence type="ECO:0000313" key="2">
    <source>
        <dbReference type="Proteomes" id="UP001500542"/>
    </source>
</evidence>
<reference evidence="1 2" key="1">
    <citation type="journal article" date="2019" name="Int. J. Syst. Evol. Microbiol.">
        <title>The Global Catalogue of Microorganisms (GCM) 10K type strain sequencing project: providing services to taxonomists for standard genome sequencing and annotation.</title>
        <authorList>
            <consortium name="The Broad Institute Genomics Platform"/>
            <consortium name="The Broad Institute Genome Sequencing Center for Infectious Disease"/>
            <person name="Wu L."/>
            <person name="Ma J."/>
        </authorList>
    </citation>
    <scope>NUCLEOTIDE SEQUENCE [LARGE SCALE GENOMIC DNA]</scope>
    <source>
        <strain evidence="1 2">JCM 10977</strain>
    </source>
</reference>
<proteinExistence type="predicted"/>
<sequence>MAAIQCADHGWVTATAPSEVLDVAGTNLEGLAGGEPEKCGASNCVVRIFKSLLDRWNSVTDSRTGGGGHLAERVGDQSRKLSCEIRELSDLGQKCVVEMSLALKLPTSQYLDGVPGAGSFIIDDPVMPSAQQKKVVEALSVVDLMISART</sequence>
<keyword evidence="2" id="KW-1185">Reference proteome</keyword>
<comment type="caution">
    <text evidence="1">The sequence shown here is derived from an EMBL/GenBank/DDBJ whole genome shotgun (WGS) entry which is preliminary data.</text>
</comment>
<dbReference type="Proteomes" id="UP001500542">
    <property type="component" value="Unassembled WGS sequence"/>
</dbReference>
<gene>
    <name evidence="1" type="ORF">GCM10009554_43670</name>
</gene>
<dbReference type="RefSeq" id="WP_343972961.1">
    <property type="nucleotide sequence ID" value="NZ_BAAAHK010000009.1"/>
</dbReference>
<organism evidence="1 2">
    <name type="scientific">Kribbella koreensis</name>
    <dbReference type="NCBI Taxonomy" id="57909"/>
    <lineage>
        <taxon>Bacteria</taxon>
        <taxon>Bacillati</taxon>
        <taxon>Actinomycetota</taxon>
        <taxon>Actinomycetes</taxon>
        <taxon>Propionibacteriales</taxon>
        <taxon>Kribbellaceae</taxon>
        <taxon>Kribbella</taxon>
    </lineage>
</organism>
<protein>
    <submittedName>
        <fullName evidence="1">Uncharacterized protein</fullName>
    </submittedName>
</protein>
<accession>A0ABN1QTJ6</accession>
<name>A0ABN1QTJ6_9ACTN</name>